<accession>A0A151ATH0</accession>
<dbReference type="EC" id="3.1.4.17" evidence="3"/>
<dbReference type="PATRIC" id="fig|1122241.3.peg.2906"/>
<dbReference type="Proteomes" id="UP000075670">
    <property type="component" value="Unassembled WGS sequence"/>
</dbReference>
<protein>
    <submittedName>
        <fullName evidence="3">3',5'-cyclic adenosine monophosphate phosphodiesterase CpdA</fullName>
        <ecNumber evidence="3">3.1.4.17</ecNumber>
    </submittedName>
</protein>
<dbReference type="PANTHER" id="PTHR30337">
    <property type="entry name" value="COMPONENT OF ATP-DEPENDENT DSDNA EXONUCLEASE"/>
    <property type="match status" value="1"/>
</dbReference>
<keyword evidence="4" id="KW-1185">Reference proteome</keyword>
<evidence type="ECO:0000313" key="3">
    <source>
        <dbReference type="EMBL" id="KYH30949.1"/>
    </source>
</evidence>
<dbReference type="GO" id="GO:0004114">
    <property type="term" value="F:3',5'-cyclic-nucleotide phosphodiesterase activity"/>
    <property type="evidence" value="ECO:0007669"/>
    <property type="project" value="UniProtKB-EC"/>
</dbReference>
<organism evidence="3 4">
    <name type="scientific">Moorella mulderi DSM 14980</name>
    <dbReference type="NCBI Taxonomy" id="1122241"/>
    <lineage>
        <taxon>Bacteria</taxon>
        <taxon>Bacillati</taxon>
        <taxon>Bacillota</taxon>
        <taxon>Clostridia</taxon>
        <taxon>Neomoorellales</taxon>
        <taxon>Neomoorellaceae</taxon>
        <taxon>Neomoorella</taxon>
    </lineage>
</organism>
<dbReference type="PANTHER" id="PTHR30337:SF7">
    <property type="entry name" value="PHOSPHOESTERASE"/>
    <property type="match status" value="1"/>
</dbReference>
<dbReference type="EMBL" id="LTBC01000017">
    <property type="protein sequence ID" value="KYH30949.1"/>
    <property type="molecule type" value="Genomic_DNA"/>
</dbReference>
<dbReference type="InterPro" id="IPR029052">
    <property type="entry name" value="Metallo-depent_PP-like"/>
</dbReference>
<dbReference type="Pfam" id="PF00149">
    <property type="entry name" value="Metallophos"/>
    <property type="match status" value="1"/>
</dbReference>
<gene>
    <name evidence="3" type="primary">cpdA_2</name>
    <name evidence="3" type="ORF">MOMUL_27330</name>
</gene>
<dbReference type="Gene3D" id="3.60.21.10">
    <property type="match status" value="1"/>
</dbReference>
<proteinExistence type="predicted"/>
<dbReference type="InterPro" id="IPR041796">
    <property type="entry name" value="Mre11_N"/>
</dbReference>
<dbReference type="OrthoDB" id="9773856at2"/>
<sequence length="378" mass="40502">MFRVLHLADLHLGYRPDLPAPVQEEVYRERNGVLQAAVDLALDPRRGISLVLIAGDLFDNHRPEAPLVEETIRELGRLEAAGIQVVTVPGNHDEITYNDSVYRREANRWPGLLVTEPMPAKVATLRLNGDTCHLVAMAYTGGVTRVDGPLKAFPPAEGEGVNLAVFHGSLDWDGGERSLPLDGEALSAAGYDYIALGHIHRGGQRQLGRGLACYAGMVAGKGFADPGTGSWTIVTLGDGPALVEQVAAAVRPWRVVDVDVTAFHAPEELEAAIRELIDPGALVQVRLTGSIAFDLDLEGLQARLGHLCSYLDLVNDTAGWAPELLESLAAEPTIRGLFVRRLQEKLAGAAGPGEAAVIRRALWRGLLALKGGCGPCRL</sequence>
<dbReference type="CDD" id="cd00840">
    <property type="entry name" value="MPP_Mre11_N"/>
    <property type="match status" value="1"/>
</dbReference>
<keyword evidence="1 3" id="KW-0378">Hydrolase</keyword>
<comment type="caution">
    <text evidence="3">The sequence shown here is derived from an EMBL/GenBank/DDBJ whole genome shotgun (WGS) entry which is preliminary data.</text>
</comment>
<evidence type="ECO:0000259" key="2">
    <source>
        <dbReference type="Pfam" id="PF00149"/>
    </source>
</evidence>
<feature type="domain" description="Calcineurin-like phosphoesterase" evidence="2">
    <location>
        <begin position="2"/>
        <end position="201"/>
    </location>
</feature>
<dbReference type="AlphaFoldDB" id="A0A151ATH0"/>
<evidence type="ECO:0000256" key="1">
    <source>
        <dbReference type="ARBA" id="ARBA00022801"/>
    </source>
</evidence>
<dbReference type="InterPro" id="IPR004843">
    <property type="entry name" value="Calcineurin-like_PHP"/>
</dbReference>
<dbReference type="InterPro" id="IPR050535">
    <property type="entry name" value="DNA_Repair-Maintenance_Comp"/>
</dbReference>
<evidence type="ECO:0000313" key="4">
    <source>
        <dbReference type="Proteomes" id="UP000075670"/>
    </source>
</evidence>
<reference evidence="3 4" key="1">
    <citation type="submission" date="2016-02" db="EMBL/GenBank/DDBJ databases">
        <title>Genome sequence of Moorella mulderi DSM 14980.</title>
        <authorList>
            <person name="Poehlein A."/>
            <person name="Daniel R."/>
        </authorList>
    </citation>
    <scope>NUCLEOTIDE SEQUENCE [LARGE SCALE GENOMIC DNA]</scope>
    <source>
        <strain evidence="3 4">DSM 14980</strain>
    </source>
</reference>
<dbReference type="SUPFAM" id="SSF56300">
    <property type="entry name" value="Metallo-dependent phosphatases"/>
    <property type="match status" value="1"/>
</dbReference>
<name>A0A151ATH0_9FIRM</name>